<keyword evidence="3" id="KW-1185">Reference proteome</keyword>
<keyword evidence="1" id="KW-1133">Transmembrane helix</keyword>
<feature type="transmembrane region" description="Helical" evidence="1">
    <location>
        <begin position="129"/>
        <end position="148"/>
    </location>
</feature>
<gene>
    <name evidence="2" type="ORF">FRZ67_12900</name>
</gene>
<dbReference type="RefSeq" id="WP_147189960.1">
    <property type="nucleotide sequence ID" value="NZ_CP042435.1"/>
</dbReference>
<keyword evidence="1" id="KW-0812">Transmembrane</keyword>
<dbReference type="OrthoDB" id="946604at2"/>
<organism evidence="2 3">
    <name type="scientific">Panacibacter ginsenosidivorans</name>
    <dbReference type="NCBI Taxonomy" id="1813871"/>
    <lineage>
        <taxon>Bacteria</taxon>
        <taxon>Pseudomonadati</taxon>
        <taxon>Bacteroidota</taxon>
        <taxon>Chitinophagia</taxon>
        <taxon>Chitinophagales</taxon>
        <taxon>Chitinophagaceae</taxon>
        <taxon>Panacibacter</taxon>
    </lineage>
</organism>
<proteinExistence type="predicted"/>
<evidence type="ECO:0000313" key="2">
    <source>
        <dbReference type="EMBL" id="QEC68153.1"/>
    </source>
</evidence>
<dbReference type="Proteomes" id="UP000321533">
    <property type="component" value="Chromosome"/>
</dbReference>
<name>A0A5B8VB02_9BACT</name>
<feature type="transmembrane region" description="Helical" evidence="1">
    <location>
        <begin position="103"/>
        <end position="124"/>
    </location>
</feature>
<reference evidence="2 3" key="1">
    <citation type="journal article" date="2016" name="Int. J. Syst. Evol. Microbiol.">
        <title>Panacibacter ginsenosidivorans gen. nov., sp. nov., with ginsenoside converting activity isolated from soil of a ginseng field.</title>
        <authorList>
            <person name="Siddiqi M.Z."/>
            <person name="Muhammad Shafi S."/>
            <person name="Choi K.D."/>
            <person name="Im W.T."/>
        </authorList>
    </citation>
    <scope>NUCLEOTIDE SEQUENCE [LARGE SCALE GENOMIC DNA]</scope>
    <source>
        <strain evidence="2 3">Gsoil1550</strain>
    </source>
</reference>
<sequence length="194" mass="21321">MALIIAPVLFAASTFFWVNGEYGIAAATFGIISLFFWIPALTGLFSLLKNKMPRYATYGLWIAVFGCISGVCFMFLGYLTTIFNISHSAYLQKLSEYPFSSQLLLFATGPLFPLSLLILGIILFRTKTVAAWIAILLCLGAIAFPASRIPRVEWIAHVADVLLLVPTMAIGFSLLKNSKTAIQEKKSNLANDKI</sequence>
<feature type="transmembrane region" description="Helical" evidence="1">
    <location>
        <begin position="154"/>
        <end position="175"/>
    </location>
</feature>
<feature type="transmembrane region" description="Helical" evidence="1">
    <location>
        <begin position="60"/>
        <end position="83"/>
    </location>
</feature>
<dbReference type="AlphaFoldDB" id="A0A5B8VB02"/>
<protein>
    <submittedName>
        <fullName evidence="2">Uncharacterized protein</fullName>
    </submittedName>
</protein>
<dbReference type="KEGG" id="pgin:FRZ67_12900"/>
<evidence type="ECO:0000313" key="3">
    <source>
        <dbReference type="Proteomes" id="UP000321533"/>
    </source>
</evidence>
<dbReference type="EMBL" id="CP042435">
    <property type="protein sequence ID" value="QEC68153.1"/>
    <property type="molecule type" value="Genomic_DNA"/>
</dbReference>
<feature type="transmembrane region" description="Helical" evidence="1">
    <location>
        <begin position="24"/>
        <end position="48"/>
    </location>
</feature>
<keyword evidence="1" id="KW-0472">Membrane</keyword>
<accession>A0A5B8VB02</accession>
<evidence type="ECO:0000256" key="1">
    <source>
        <dbReference type="SAM" id="Phobius"/>
    </source>
</evidence>